<dbReference type="EMBL" id="JABBWE010000097">
    <property type="protein sequence ID" value="KAG1786127.1"/>
    <property type="molecule type" value="Genomic_DNA"/>
</dbReference>
<dbReference type="Proteomes" id="UP000719766">
    <property type="component" value="Unassembled WGS sequence"/>
</dbReference>
<keyword evidence="2" id="KW-0472">Membrane</keyword>
<feature type="compositionally biased region" description="Acidic residues" evidence="1">
    <location>
        <begin position="393"/>
        <end position="402"/>
    </location>
</feature>
<dbReference type="GeneID" id="64601458"/>
<accession>A0A9P7ABR8</accession>
<evidence type="ECO:0000256" key="2">
    <source>
        <dbReference type="SAM" id="Phobius"/>
    </source>
</evidence>
<evidence type="ECO:0000313" key="4">
    <source>
        <dbReference type="Proteomes" id="UP000719766"/>
    </source>
</evidence>
<evidence type="ECO:0000313" key="3">
    <source>
        <dbReference type="EMBL" id="KAG1786127.1"/>
    </source>
</evidence>
<reference evidence="3" key="1">
    <citation type="journal article" date="2020" name="New Phytol.">
        <title>Comparative genomics reveals dynamic genome evolution in host specialist ectomycorrhizal fungi.</title>
        <authorList>
            <person name="Lofgren L.A."/>
            <person name="Nguyen N.H."/>
            <person name="Vilgalys R."/>
            <person name="Ruytinx J."/>
            <person name="Liao H.L."/>
            <person name="Branco S."/>
            <person name="Kuo A."/>
            <person name="LaButti K."/>
            <person name="Lipzen A."/>
            <person name="Andreopoulos W."/>
            <person name="Pangilinan J."/>
            <person name="Riley R."/>
            <person name="Hundley H."/>
            <person name="Na H."/>
            <person name="Barry K."/>
            <person name="Grigoriev I.V."/>
            <person name="Stajich J.E."/>
            <person name="Kennedy P.G."/>
        </authorList>
    </citation>
    <scope>NUCLEOTIDE SEQUENCE</scope>
    <source>
        <strain evidence="3">S12</strain>
    </source>
</reference>
<dbReference type="AlphaFoldDB" id="A0A9P7ABR8"/>
<feature type="transmembrane region" description="Helical" evidence="2">
    <location>
        <begin position="621"/>
        <end position="642"/>
    </location>
</feature>
<evidence type="ECO:0000256" key="1">
    <source>
        <dbReference type="SAM" id="MobiDB-lite"/>
    </source>
</evidence>
<proteinExistence type="predicted"/>
<protein>
    <submittedName>
        <fullName evidence="3">Uncharacterized protein</fullName>
    </submittedName>
</protein>
<dbReference type="RefSeq" id="XP_041153597.1">
    <property type="nucleotide sequence ID" value="XM_041307694.1"/>
</dbReference>
<keyword evidence="2" id="KW-1133">Transmembrane helix</keyword>
<feature type="region of interest" description="Disordered" evidence="1">
    <location>
        <begin position="384"/>
        <end position="430"/>
    </location>
</feature>
<sequence>MAMTMMASSSQSLPPAELPVIAGKPMARHGPCGFFKWFPELLRFPDIMSWLPATSPHLSGVSPPSAVPPSMQASSLGPGFSVLPVSQGKRTHKCGPDCTRDDCRCPSALRCPDLKCATHCVEDGGCLVHQAPTLDQDSCRREELDLPSQIDAEGFGYYELHKALSASLEGLEAPTPLPARVPSIHDILTAPPPLTSGSVQPLRPHHTILPMATPVAKMSKPPRITKQLDPMWEKDLCQYAQDDIESKRIAERRKEIERKSKQWFVLNWFDADHAPVKRQWVSDCKYFLFYQLVDDVELVASLGDNITKIEVFEDHLKQWIPASLSHPFVLESECHVFIRRLGVTECLDFDDLHTLSKESMHPAHLCLNIKRERDGVRLKLKVKRAQTPSEPEAQSDDVEIIEDSTQATPKPSVNALGKRRYQGTPESSPMTILLPPSTRPRLELDFDALRATSLSPMPPLTPSPVDLEFSSDSLLSAYSQSSMSSVDSVISMPRPSVIPVHVPTYKIKQVWPHGMYTCDMLVGFHQMDSPVLRKHYPQDVLFNLVFGVPFVRATYHQNCSAWANSQPLAPLAAILRGHECAGRTLEGLWTCYLASRRHVLGEKSKKNLGVLGDTYVVYNPFTSFVFVFVVVVVVVHSSRFVFM</sequence>
<keyword evidence="4" id="KW-1185">Reference proteome</keyword>
<organism evidence="3 4">
    <name type="scientific">Suillus plorans</name>
    <dbReference type="NCBI Taxonomy" id="116603"/>
    <lineage>
        <taxon>Eukaryota</taxon>
        <taxon>Fungi</taxon>
        <taxon>Dikarya</taxon>
        <taxon>Basidiomycota</taxon>
        <taxon>Agaricomycotina</taxon>
        <taxon>Agaricomycetes</taxon>
        <taxon>Agaricomycetidae</taxon>
        <taxon>Boletales</taxon>
        <taxon>Suillineae</taxon>
        <taxon>Suillaceae</taxon>
        <taxon>Suillus</taxon>
    </lineage>
</organism>
<name>A0A9P7ABR8_9AGAM</name>
<dbReference type="OrthoDB" id="2692454at2759"/>
<keyword evidence="2" id="KW-0812">Transmembrane</keyword>
<comment type="caution">
    <text evidence="3">The sequence shown here is derived from an EMBL/GenBank/DDBJ whole genome shotgun (WGS) entry which is preliminary data.</text>
</comment>
<gene>
    <name evidence="3" type="ORF">HD556DRAFT_1449982</name>
</gene>